<reference evidence="2 3" key="1">
    <citation type="journal article" date="2007" name="Nat. Biotechnol.">
        <title>Genome sequence and identification of candidate vaccine antigens from the animal pathogen Dichelobacter nodosus.</title>
        <authorList>
            <person name="Myers G.S."/>
            <person name="Parker D."/>
            <person name="Al-Hasani K."/>
            <person name="Kennan R.M."/>
            <person name="Seemann T."/>
            <person name="Ren Q."/>
            <person name="Badger J.H."/>
            <person name="Selengut J.D."/>
            <person name="Deboy R.T."/>
            <person name="Tettelin H."/>
            <person name="Boyce J.D."/>
            <person name="McCarl V.P."/>
            <person name="Han X."/>
            <person name="Nelson W.C."/>
            <person name="Madupu R."/>
            <person name="Mohamoud Y."/>
            <person name="Holley T."/>
            <person name="Fedorova N."/>
            <person name="Khouri H."/>
            <person name="Bottomley S.P."/>
            <person name="Whittington R.J."/>
            <person name="Adler B."/>
            <person name="Songer J.G."/>
            <person name="Rood J.I."/>
            <person name="Paulsen I.T."/>
        </authorList>
    </citation>
    <scope>NUCLEOTIDE SEQUENCE [LARGE SCALE GENOMIC DNA]</scope>
    <source>
        <strain evidence="2 3">VCS1703A</strain>
    </source>
</reference>
<evidence type="ECO:0000313" key="2">
    <source>
        <dbReference type="EMBL" id="ABQ13943.1"/>
    </source>
</evidence>
<protein>
    <recommendedName>
        <fullName evidence="4">Transmembrane signal peptide protein</fullName>
    </recommendedName>
</protein>
<keyword evidence="3" id="KW-1185">Reference proteome</keyword>
<feature type="transmembrane region" description="Helical" evidence="1">
    <location>
        <begin position="30"/>
        <end position="51"/>
    </location>
</feature>
<dbReference type="Proteomes" id="UP000000248">
    <property type="component" value="Chromosome"/>
</dbReference>
<keyword evidence="1" id="KW-1133">Transmembrane helix</keyword>
<keyword evidence="1" id="KW-0812">Transmembrane</keyword>
<dbReference type="EMBL" id="CP000513">
    <property type="protein sequence ID" value="ABQ13943.1"/>
    <property type="molecule type" value="Genomic_DNA"/>
</dbReference>
<evidence type="ECO:0000313" key="3">
    <source>
        <dbReference type="Proteomes" id="UP000000248"/>
    </source>
</evidence>
<gene>
    <name evidence="2" type="ordered locus">DNO_1158</name>
</gene>
<dbReference type="STRING" id="246195.DNO_1158"/>
<dbReference type="RefSeq" id="WP_012031462.1">
    <property type="nucleotide sequence ID" value="NC_009446.1"/>
</dbReference>
<dbReference type="eggNOG" id="COG3169">
    <property type="taxonomic scope" value="Bacteria"/>
</dbReference>
<dbReference type="KEGG" id="dno:DNO_1158"/>
<feature type="transmembrane region" description="Helical" evidence="1">
    <location>
        <begin position="5"/>
        <end position="24"/>
    </location>
</feature>
<dbReference type="Pfam" id="PF04342">
    <property type="entry name" value="DMT_6"/>
    <property type="match status" value="1"/>
</dbReference>
<dbReference type="PANTHER" id="PTHR38482:SF1">
    <property type="entry name" value="DMT FAMILY PROTEIN"/>
    <property type="match status" value="1"/>
</dbReference>
<feature type="transmembrane region" description="Helical" evidence="1">
    <location>
        <begin position="71"/>
        <end position="89"/>
    </location>
</feature>
<evidence type="ECO:0000256" key="1">
    <source>
        <dbReference type="SAM" id="Phobius"/>
    </source>
</evidence>
<dbReference type="HOGENOM" id="CLU_133782_0_0_6"/>
<dbReference type="OrthoDB" id="9805206at2"/>
<organism evidence="2 3">
    <name type="scientific">Dichelobacter nodosus (strain VCS1703A)</name>
    <dbReference type="NCBI Taxonomy" id="246195"/>
    <lineage>
        <taxon>Bacteria</taxon>
        <taxon>Pseudomonadati</taxon>
        <taxon>Pseudomonadota</taxon>
        <taxon>Gammaproteobacteria</taxon>
        <taxon>Cardiobacteriales</taxon>
        <taxon>Cardiobacteriaceae</taxon>
        <taxon>Dichelobacter</taxon>
    </lineage>
</organism>
<sequence>MHWLIVVMLLCISNTLMTFAWYWHIKPDSAHFALWQIALISWGIAFFEYCFAVPANHLGAAWQIKPFQLKIMQEVITLMVFSLFAIFYLKEGFKLNYVISFGCILLAVYFAFKK</sequence>
<keyword evidence="1" id="KW-0472">Membrane</keyword>
<dbReference type="InterPro" id="IPR007437">
    <property type="entry name" value="DUF486"/>
</dbReference>
<dbReference type="PIRSF" id="PIRSF021239">
    <property type="entry name" value="UCP021239"/>
    <property type="match status" value="1"/>
</dbReference>
<proteinExistence type="predicted"/>
<name>A5EXJ2_DICNV</name>
<evidence type="ECO:0008006" key="4">
    <source>
        <dbReference type="Google" id="ProtNLM"/>
    </source>
</evidence>
<feature type="transmembrane region" description="Helical" evidence="1">
    <location>
        <begin position="95"/>
        <end position="112"/>
    </location>
</feature>
<accession>A5EXJ2</accession>
<dbReference type="PANTHER" id="PTHR38482">
    <property type="entry name" value="DMT FAMILY PROTEIN"/>
    <property type="match status" value="1"/>
</dbReference>
<dbReference type="AlphaFoldDB" id="A5EXJ2"/>